<accession>A0A4Y2GPS5</accession>
<organism evidence="1 2">
    <name type="scientific">Araneus ventricosus</name>
    <name type="common">Orbweaver spider</name>
    <name type="synonym">Epeira ventricosa</name>
    <dbReference type="NCBI Taxonomy" id="182803"/>
    <lineage>
        <taxon>Eukaryota</taxon>
        <taxon>Metazoa</taxon>
        <taxon>Ecdysozoa</taxon>
        <taxon>Arthropoda</taxon>
        <taxon>Chelicerata</taxon>
        <taxon>Arachnida</taxon>
        <taxon>Araneae</taxon>
        <taxon>Araneomorphae</taxon>
        <taxon>Entelegynae</taxon>
        <taxon>Araneoidea</taxon>
        <taxon>Araneidae</taxon>
        <taxon>Araneus</taxon>
    </lineage>
</organism>
<name>A0A4Y2GPS5_ARAVE</name>
<evidence type="ECO:0000313" key="1">
    <source>
        <dbReference type="EMBL" id="GBM54805.1"/>
    </source>
</evidence>
<proteinExistence type="predicted"/>
<reference evidence="1 2" key="1">
    <citation type="journal article" date="2019" name="Sci. Rep.">
        <title>Orb-weaving spider Araneus ventricosus genome elucidates the spidroin gene catalogue.</title>
        <authorList>
            <person name="Kono N."/>
            <person name="Nakamura H."/>
            <person name="Ohtoshi R."/>
            <person name="Moran D.A.P."/>
            <person name="Shinohara A."/>
            <person name="Yoshida Y."/>
            <person name="Fujiwara M."/>
            <person name="Mori M."/>
            <person name="Tomita M."/>
            <person name="Arakawa K."/>
        </authorList>
    </citation>
    <scope>NUCLEOTIDE SEQUENCE [LARGE SCALE GENOMIC DNA]</scope>
</reference>
<comment type="caution">
    <text evidence="1">The sequence shown here is derived from an EMBL/GenBank/DDBJ whole genome shotgun (WGS) entry which is preliminary data.</text>
</comment>
<keyword evidence="2" id="KW-1185">Reference proteome</keyword>
<gene>
    <name evidence="1" type="ORF">AVEN_6234_1</name>
</gene>
<dbReference type="Proteomes" id="UP000499080">
    <property type="component" value="Unassembled WGS sequence"/>
</dbReference>
<dbReference type="EMBL" id="BGPR01001475">
    <property type="protein sequence ID" value="GBM54805.1"/>
    <property type="molecule type" value="Genomic_DNA"/>
</dbReference>
<sequence length="109" mass="12458">MELQRRSRSKAIPVDQHTPVIQALSLYSFPPARRDVTWNYPVHSSVSSLLIEISRRFQHLRDPIFRRQNRQICCQVAKMVAKFVANVRGPDVATVGHLILTPVKLSSQP</sequence>
<protein>
    <submittedName>
        <fullName evidence="1">Uncharacterized protein</fullName>
    </submittedName>
</protein>
<evidence type="ECO:0000313" key="2">
    <source>
        <dbReference type="Proteomes" id="UP000499080"/>
    </source>
</evidence>
<dbReference type="AlphaFoldDB" id="A0A4Y2GPS5"/>